<accession>A0ABW9P913</accession>
<gene>
    <name evidence="2" type="ORF">FHL03_09755</name>
</gene>
<dbReference type="RefSeq" id="WP_125706164.1">
    <property type="nucleotide sequence ID" value="NZ_JBHTOO010000024.1"/>
</dbReference>
<protein>
    <recommendedName>
        <fullName evidence="1">DUF6933 domain-containing protein</fullName>
    </recommendedName>
</protein>
<feature type="domain" description="DUF6933" evidence="1">
    <location>
        <begin position="6"/>
        <end position="159"/>
    </location>
</feature>
<dbReference type="InterPro" id="IPR053864">
    <property type="entry name" value="DUF6933"/>
</dbReference>
<sequence>MFIKPTKKAKPIFNHLPEVSINSNEEINPLFTWHASYATMDRKKIVFIVNASTYAPIVLYDINAQKKKNIQQEIYDGMFRLFDDLFLPKETFDNYMKAAGEIVLLENGPYNRRVSGATVNMISMGSNFSNLINPSFTYQAVFSQKVGDIPFQFHDKKNPFPLKRFTEEMEAFK</sequence>
<evidence type="ECO:0000313" key="3">
    <source>
        <dbReference type="Proteomes" id="UP000436655"/>
    </source>
</evidence>
<dbReference type="EMBL" id="VDFN01000010">
    <property type="protein sequence ID" value="MQS45768.1"/>
    <property type="molecule type" value="Genomic_DNA"/>
</dbReference>
<name>A0ABW9P913_9LACO</name>
<comment type="caution">
    <text evidence="2">The sequence shown here is derived from an EMBL/GenBank/DDBJ whole genome shotgun (WGS) entry which is preliminary data.</text>
</comment>
<reference evidence="2 3" key="1">
    <citation type="journal article" date="2019" name="Syst. Appl. Microbiol.">
        <title>Polyphasic characterization of two novel Lactobacillus spp. isolated from blown salami packages: Description of Lactobacillus halodurans sp. nov. and Lactobacillus salsicarnum sp. nov.</title>
        <authorList>
            <person name="Schuster J.A."/>
            <person name="Klingl A."/>
            <person name="Vogel R.F."/>
            <person name="Ehrmann M.A."/>
        </authorList>
    </citation>
    <scope>NUCLEOTIDE SEQUENCE [LARGE SCALE GENOMIC DNA]</scope>
    <source>
        <strain evidence="2 3">TMW 1.2098</strain>
    </source>
</reference>
<keyword evidence="3" id="KW-1185">Reference proteome</keyword>
<dbReference type="Proteomes" id="UP000436655">
    <property type="component" value="Unassembled WGS sequence"/>
</dbReference>
<organism evidence="2 3">
    <name type="scientific">Companilactobacillus mishanensis</name>
    <dbReference type="NCBI Taxonomy" id="2486008"/>
    <lineage>
        <taxon>Bacteria</taxon>
        <taxon>Bacillati</taxon>
        <taxon>Bacillota</taxon>
        <taxon>Bacilli</taxon>
        <taxon>Lactobacillales</taxon>
        <taxon>Lactobacillaceae</taxon>
        <taxon>Companilactobacillus</taxon>
    </lineage>
</organism>
<evidence type="ECO:0000313" key="2">
    <source>
        <dbReference type="EMBL" id="MQS45768.1"/>
    </source>
</evidence>
<dbReference type="Pfam" id="PF22016">
    <property type="entry name" value="DUF6933"/>
    <property type="match status" value="1"/>
</dbReference>
<evidence type="ECO:0000259" key="1">
    <source>
        <dbReference type="Pfam" id="PF22016"/>
    </source>
</evidence>
<proteinExistence type="predicted"/>